<reference evidence="3 4" key="1">
    <citation type="submission" date="2018-05" db="EMBL/GenBank/DDBJ databases">
        <title>Genomic Encyclopedia of Type Strains, Phase IV (KMG-IV): sequencing the most valuable type-strain genomes for metagenomic binning, comparative biology and taxonomic classification.</title>
        <authorList>
            <person name="Goeker M."/>
        </authorList>
    </citation>
    <scope>NUCLEOTIDE SEQUENCE [LARGE SCALE GENOMIC DNA]</scope>
    <source>
        <strain evidence="3 4">DSM 19792</strain>
    </source>
</reference>
<comment type="similarity">
    <text evidence="1">Belongs to the transferase hexapeptide repeat family.</text>
</comment>
<dbReference type="OrthoDB" id="1115300at2"/>
<keyword evidence="3" id="KW-0808">Transferase</keyword>
<dbReference type="InterPro" id="IPR020019">
    <property type="entry name" value="AcTrfase_PglD-like"/>
</dbReference>
<feature type="binding site" evidence="2">
    <location>
        <position position="196"/>
    </location>
    <ligand>
        <name>acetyl-CoA</name>
        <dbReference type="ChEBI" id="CHEBI:57288"/>
    </ligand>
</feature>
<evidence type="ECO:0000313" key="4">
    <source>
        <dbReference type="Proteomes" id="UP000247792"/>
    </source>
</evidence>
<keyword evidence="4" id="KW-1185">Reference proteome</keyword>
<proteinExistence type="inferred from homology"/>
<organism evidence="3 4">
    <name type="scientific">Undibacterium pigrum</name>
    <dbReference type="NCBI Taxonomy" id="401470"/>
    <lineage>
        <taxon>Bacteria</taxon>
        <taxon>Pseudomonadati</taxon>
        <taxon>Pseudomonadota</taxon>
        <taxon>Betaproteobacteria</taxon>
        <taxon>Burkholderiales</taxon>
        <taxon>Oxalobacteraceae</taxon>
        <taxon>Undibacterium</taxon>
    </lineage>
</organism>
<dbReference type="CDD" id="cd03360">
    <property type="entry name" value="LbH_AT_putative"/>
    <property type="match status" value="1"/>
</dbReference>
<protein>
    <submittedName>
        <fullName evidence="3">Sugar O-acyltransferase (Sialic acid O-acetyltransferase NeuD family)</fullName>
    </submittedName>
</protein>
<sequence>MKNMKPIVIFGLGKISDVVYQHIVRDQSFQVLAFTCDRQWLDQATIGKGTHQGLPVIAFEDLEKTYPPESVDLIIAMGYQNLNASRLQKCAEAKARGYHLVSYVSPKADYGHWLNMGENCVILDGVGIQPGASIGNNVFIWNNSLIGHHSTIKDDCWIAAGVTIGGSTTLGERCFVGLNATLGGEITVGADNLLGGASLILKSTADKSVFVAAGTEKFRLDSPTFLRMTSLPAMGNGQKKD</sequence>
<keyword evidence="3" id="KW-0012">Acyltransferase</keyword>
<dbReference type="Gene3D" id="2.160.10.10">
    <property type="entry name" value="Hexapeptide repeat proteins"/>
    <property type="match status" value="1"/>
</dbReference>
<dbReference type="Pfam" id="PF00132">
    <property type="entry name" value="Hexapep"/>
    <property type="match status" value="2"/>
</dbReference>
<dbReference type="RefSeq" id="WP_110253206.1">
    <property type="nucleotide sequence ID" value="NZ_QJKB01000001.1"/>
</dbReference>
<dbReference type="AlphaFoldDB" id="A0A318JE09"/>
<evidence type="ECO:0000256" key="2">
    <source>
        <dbReference type="PIRSR" id="PIRSR620019-2"/>
    </source>
</evidence>
<dbReference type="InterPro" id="IPR001451">
    <property type="entry name" value="Hexapep"/>
</dbReference>
<gene>
    <name evidence="3" type="ORF">DFR42_101331</name>
</gene>
<dbReference type="SUPFAM" id="SSF51161">
    <property type="entry name" value="Trimeric LpxA-like enzymes"/>
    <property type="match status" value="1"/>
</dbReference>
<dbReference type="InterPro" id="IPR011004">
    <property type="entry name" value="Trimer_LpxA-like_sf"/>
</dbReference>
<comment type="caution">
    <text evidence="3">The sequence shown here is derived from an EMBL/GenBank/DDBJ whole genome shotgun (WGS) entry which is preliminary data.</text>
</comment>
<dbReference type="GO" id="GO:0016746">
    <property type="term" value="F:acyltransferase activity"/>
    <property type="evidence" value="ECO:0007669"/>
    <property type="project" value="UniProtKB-KW"/>
</dbReference>
<evidence type="ECO:0000256" key="1">
    <source>
        <dbReference type="ARBA" id="ARBA00007274"/>
    </source>
</evidence>
<dbReference type="InterPro" id="IPR050179">
    <property type="entry name" value="Trans_hexapeptide_repeat"/>
</dbReference>
<dbReference type="EMBL" id="QJKB01000001">
    <property type="protein sequence ID" value="PXX46756.1"/>
    <property type="molecule type" value="Genomic_DNA"/>
</dbReference>
<dbReference type="PANTHER" id="PTHR43300:SF4">
    <property type="entry name" value="ACYL-[ACYL-CARRIER-PROTEIN]--UDP-N-ACETYLGLUCOSAMINE O-ACYLTRANSFERASE"/>
    <property type="match status" value="1"/>
</dbReference>
<dbReference type="PANTHER" id="PTHR43300">
    <property type="entry name" value="ACETYLTRANSFERASE"/>
    <property type="match status" value="1"/>
</dbReference>
<evidence type="ECO:0000313" key="3">
    <source>
        <dbReference type="EMBL" id="PXX46756.1"/>
    </source>
</evidence>
<accession>A0A318JE09</accession>
<feature type="binding site" evidence="2">
    <location>
        <position position="78"/>
    </location>
    <ligand>
        <name>substrate</name>
    </ligand>
</feature>
<name>A0A318JE09_9BURK</name>
<dbReference type="Proteomes" id="UP000247792">
    <property type="component" value="Unassembled WGS sequence"/>
</dbReference>